<comment type="cofactor">
    <cofactor evidence="8">
        <name>Mg(2+)</name>
        <dbReference type="ChEBI" id="CHEBI:18420"/>
    </cofactor>
    <text evidence="8">Binds 1 Mg(2+) ion per subunit.</text>
</comment>
<reference evidence="12 13" key="1">
    <citation type="submission" date="2019-02" db="EMBL/GenBank/DDBJ databases">
        <title>Prokaryotic population dynamics and viral predation in marine succession experiment using metagenomics: the confinement effect.</title>
        <authorList>
            <person name="Haro-Moreno J.M."/>
            <person name="Rodriguez-Valera F."/>
            <person name="Lopez-Perez M."/>
        </authorList>
    </citation>
    <scope>NUCLEOTIDE SEQUENCE [LARGE SCALE GENOMIC DNA]</scope>
    <source>
        <strain evidence="12">MED-G162</strain>
    </source>
</reference>
<dbReference type="CDD" id="cd07035">
    <property type="entry name" value="TPP_PYR_POX_like"/>
    <property type="match status" value="1"/>
</dbReference>
<evidence type="ECO:0000256" key="6">
    <source>
        <dbReference type="ARBA" id="ARBA00023052"/>
    </source>
</evidence>
<dbReference type="UniPathway" id="UPA00047">
    <property type="reaction ID" value="UER00055"/>
</dbReference>
<accession>A0A520N1Q7</accession>
<dbReference type="InterPro" id="IPR012000">
    <property type="entry name" value="Thiamin_PyroP_enz_cen_dom"/>
</dbReference>
<dbReference type="GO" id="GO:0009097">
    <property type="term" value="P:isoleucine biosynthetic process"/>
    <property type="evidence" value="ECO:0007669"/>
    <property type="project" value="UniProtKB-UniPathway"/>
</dbReference>
<dbReference type="AlphaFoldDB" id="A0A520N1Q7"/>
<dbReference type="Pfam" id="PF02776">
    <property type="entry name" value="TPP_enzyme_N"/>
    <property type="match status" value="1"/>
</dbReference>
<dbReference type="GO" id="GO:0009099">
    <property type="term" value="P:L-valine biosynthetic process"/>
    <property type="evidence" value="ECO:0007669"/>
    <property type="project" value="UniProtKB-UniPathway"/>
</dbReference>
<dbReference type="Gene3D" id="3.40.50.1220">
    <property type="entry name" value="TPP-binding domain"/>
    <property type="match status" value="1"/>
</dbReference>
<dbReference type="Pfam" id="PF00205">
    <property type="entry name" value="TPP_enzyme_M"/>
    <property type="match status" value="1"/>
</dbReference>
<feature type="domain" description="Thiamine pyrophosphate enzyme TPP-binding" evidence="10">
    <location>
        <begin position="398"/>
        <end position="489"/>
    </location>
</feature>
<dbReference type="InterPro" id="IPR011766">
    <property type="entry name" value="TPP_enzyme_TPP-bd"/>
</dbReference>
<keyword evidence="8" id="KW-0479">Metal-binding</keyword>
<dbReference type="InterPro" id="IPR029061">
    <property type="entry name" value="THDP-binding"/>
</dbReference>
<evidence type="ECO:0000256" key="1">
    <source>
        <dbReference type="ARBA" id="ARBA00004974"/>
    </source>
</evidence>
<comment type="pathway">
    <text evidence="1 8">Amino-acid biosynthesis; L-isoleucine biosynthesis; L-isoleucine from 2-oxobutanoate: step 1/4.</text>
</comment>
<dbReference type="InterPro" id="IPR012001">
    <property type="entry name" value="Thiamin_PyroP_enz_TPP-bd_dom"/>
</dbReference>
<keyword evidence="5 8" id="KW-0028">Amino-acid biosynthesis</keyword>
<name>A0A520N1Q7_9GAMM</name>
<dbReference type="NCBIfam" id="TIGR00118">
    <property type="entry name" value="acolac_lg"/>
    <property type="match status" value="1"/>
</dbReference>
<comment type="catalytic activity">
    <reaction evidence="8">
        <text>2 pyruvate + H(+) = (2S)-2-acetolactate + CO2</text>
        <dbReference type="Rhea" id="RHEA:25249"/>
        <dbReference type="ChEBI" id="CHEBI:15361"/>
        <dbReference type="ChEBI" id="CHEBI:15378"/>
        <dbReference type="ChEBI" id="CHEBI:16526"/>
        <dbReference type="ChEBI" id="CHEBI:58476"/>
        <dbReference type="EC" id="2.2.1.6"/>
    </reaction>
</comment>
<feature type="non-terminal residue" evidence="12">
    <location>
        <position position="490"/>
    </location>
</feature>
<dbReference type="Gene3D" id="3.40.50.970">
    <property type="match status" value="2"/>
</dbReference>
<protein>
    <recommendedName>
        <fullName evidence="4 8">Acetolactate synthase</fullName>
        <ecNumber evidence="4 8">2.2.1.6</ecNumber>
    </recommendedName>
</protein>
<comment type="caution">
    <text evidence="12">The sequence shown here is derived from an EMBL/GenBank/DDBJ whole genome shotgun (WGS) entry which is preliminary data.</text>
</comment>
<dbReference type="GO" id="GO:0000287">
    <property type="term" value="F:magnesium ion binding"/>
    <property type="evidence" value="ECO:0007669"/>
    <property type="project" value="UniProtKB-UniRule"/>
</dbReference>
<dbReference type="FunFam" id="3.40.50.970:FF:000007">
    <property type="entry name" value="Acetolactate synthase"/>
    <property type="match status" value="1"/>
</dbReference>
<organism evidence="12 13">
    <name type="scientific">SAR86 cluster bacterium</name>
    <dbReference type="NCBI Taxonomy" id="2030880"/>
    <lineage>
        <taxon>Bacteria</taxon>
        <taxon>Pseudomonadati</taxon>
        <taxon>Pseudomonadota</taxon>
        <taxon>Gammaproteobacteria</taxon>
        <taxon>SAR86 cluster</taxon>
    </lineage>
</organism>
<dbReference type="PANTHER" id="PTHR18968:SF13">
    <property type="entry name" value="ACETOLACTATE SYNTHASE CATALYTIC SUBUNIT, MITOCHONDRIAL"/>
    <property type="match status" value="1"/>
</dbReference>
<dbReference type="EMBL" id="SHBH01000003">
    <property type="protein sequence ID" value="RZO27419.1"/>
    <property type="molecule type" value="Genomic_DNA"/>
</dbReference>
<dbReference type="InterPro" id="IPR045229">
    <property type="entry name" value="TPP_enz"/>
</dbReference>
<evidence type="ECO:0000256" key="8">
    <source>
        <dbReference type="RuleBase" id="RU003591"/>
    </source>
</evidence>
<evidence type="ECO:0000313" key="13">
    <source>
        <dbReference type="Proteomes" id="UP000319384"/>
    </source>
</evidence>
<dbReference type="GO" id="GO:0003984">
    <property type="term" value="F:acetolactate synthase activity"/>
    <property type="evidence" value="ECO:0007669"/>
    <property type="project" value="UniProtKB-EC"/>
</dbReference>
<dbReference type="PANTHER" id="PTHR18968">
    <property type="entry name" value="THIAMINE PYROPHOSPHATE ENZYMES"/>
    <property type="match status" value="1"/>
</dbReference>
<dbReference type="FunFam" id="3.40.50.1220:FF:000008">
    <property type="entry name" value="Acetolactate synthase"/>
    <property type="match status" value="1"/>
</dbReference>
<dbReference type="GO" id="GO:0030976">
    <property type="term" value="F:thiamine pyrophosphate binding"/>
    <property type="evidence" value="ECO:0007669"/>
    <property type="project" value="UniProtKB-UniRule"/>
</dbReference>
<comment type="pathway">
    <text evidence="2 8">Amino-acid biosynthesis; L-valine biosynthesis; L-valine from pyruvate: step 1/4.</text>
</comment>
<keyword evidence="6 8" id="KW-0786">Thiamine pyrophosphate</keyword>
<evidence type="ECO:0000256" key="5">
    <source>
        <dbReference type="ARBA" id="ARBA00022605"/>
    </source>
</evidence>
<dbReference type="GO" id="GO:0005948">
    <property type="term" value="C:acetolactate synthase complex"/>
    <property type="evidence" value="ECO:0007669"/>
    <property type="project" value="TreeGrafter"/>
</dbReference>
<keyword evidence="8" id="KW-0460">Magnesium</keyword>
<evidence type="ECO:0000259" key="10">
    <source>
        <dbReference type="Pfam" id="PF02775"/>
    </source>
</evidence>
<evidence type="ECO:0000259" key="11">
    <source>
        <dbReference type="Pfam" id="PF02776"/>
    </source>
</evidence>
<keyword evidence="7 8" id="KW-0100">Branched-chain amino acid biosynthesis</keyword>
<sequence>MKLAGNDMLVQSLIDEGVEYLFGYPGGAALHIYDAIFNQKELQHILVRHEQGATHAADGYARATGKPGVVLVTSGPGATNAITGIATAFMDSIPMVILSGQVASHLIGTDAFQETDMIGISRPIVKHSFSIEHASDIPKVVKEAFYIATSGRPGPVVIDIPKDTTAPDKLFDYNPPKSVKIRSYNPPVEPDSKQIERAVTEILKAKKPVIYAGGGAINSNAAEELFELNEFLNFPVTNTLMGLGIYPATNKRFMGMLGMHGTYQSNMAMHNADLIIAIGARFDDRITNTPDLFAPNAKIIHFDVDQSSVSKIIEANIAVFGQVKNSLNELNKQLKEKIHLINKNSIKPWLDQIEEWTALHGLNHKMHEDNSDQNMIMPQSVVQHVYQITKGNAYVTSDVGQHQMFAAQYYHFNEPRKWINSGGLGTMGFGLPAAMGVKLAFPNEEVVCITGEGSIQMCIQELSTCTQYNLPIKIININNEALGMVKQWQD</sequence>
<evidence type="ECO:0000259" key="9">
    <source>
        <dbReference type="Pfam" id="PF00205"/>
    </source>
</evidence>
<dbReference type="InterPro" id="IPR012846">
    <property type="entry name" value="Acetolactate_synth_lsu"/>
</dbReference>
<evidence type="ECO:0000256" key="4">
    <source>
        <dbReference type="ARBA" id="ARBA00013145"/>
    </source>
</evidence>
<feature type="domain" description="Thiamine pyrophosphate enzyme central" evidence="9">
    <location>
        <begin position="195"/>
        <end position="330"/>
    </location>
</feature>
<feature type="domain" description="Thiamine pyrophosphate enzyme N-terminal TPP-binding" evidence="11">
    <location>
        <begin position="5"/>
        <end position="117"/>
    </location>
</feature>
<dbReference type="SUPFAM" id="SSF52518">
    <property type="entry name" value="Thiamin diphosphate-binding fold (THDP-binding)"/>
    <property type="match status" value="2"/>
</dbReference>
<evidence type="ECO:0000256" key="3">
    <source>
        <dbReference type="ARBA" id="ARBA00007812"/>
    </source>
</evidence>
<keyword evidence="8 12" id="KW-0808">Transferase</keyword>
<evidence type="ECO:0000313" key="12">
    <source>
        <dbReference type="EMBL" id="RZO27419.1"/>
    </source>
</evidence>
<evidence type="ECO:0000256" key="2">
    <source>
        <dbReference type="ARBA" id="ARBA00005025"/>
    </source>
</evidence>
<dbReference type="EC" id="2.2.1.6" evidence="4 8"/>
<comment type="cofactor">
    <cofactor evidence="8">
        <name>thiamine diphosphate</name>
        <dbReference type="ChEBI" id="CHEBI:58937"/>
    </cofactor>
    <text evidence="8">Binds 1 thiamine pyrophosphate per subunit.</text>
</comment>
<dbReference type="Proteomes" id="UP000319384">
    <property type="component" value="Unassembled WGS sequence"/>
</dbReference>
<dbReference type="InterPro" id="IPR029035">
    <property type="entry name" value="DHS-like_NAD/FAD-binding_dom"/>
</dbReference>
<gene>
    <name evidence="12" type="primary">ilvB</name>
    <name evidence="12" type="ORF">EVA95_00795</name>
</gene>
<dbReference type="SUPFAM" id="SSF52467">
    <property type="entry name" value="DHS-like NAD/FAD-binding domain"/>
    <property type="match status" value="1"/>
</dbReference>
<dbReference type="GO" id="GO:0050660">
    <property type="term" value="F:flavin adenine dinucleotide binding"/>
    <property type="evidence" value="ECO:0007669"/>
    <property type="project" value="InterPro"/>
</dbReference>
<dbReference type="UniPathway" id="UPA00049">
    <property type="reaction ID" value="UER00059"/>
</dbReference>
<dbReference type="Pfam" id="PF02775">
    <property type="entry name" value="TPP_enzyme_C"/>
    <property type="match status" value="1"/>
</dbReference>
<comment type="similarity">
    <text evidence="3 8">Belongs to the TPP enzyme family.</text>
</comment>
<proteinExistence type="inferred from homology"/>
<evidence type="ECO:0000256" key="7">
    <source>
        <dbReference type="ARBA" id="ARBA00023304"/>
    </source>
</evidence>